<sequence length="206" mass="23925">MEQEEHGLTPLPQSQDLSNSTLWSETSMMPKVHKTLKQLSQEVKQYIMEKGHCTYKEVADEIVKKEACYNEKNIRRRVYDAINVLTAVNIFEKRGKQVCIVEKNCSLIRSNNKKRDALRKLAMRYQNLCGIVVRNSELPQYREAIQMPFIVVFTKKNAHIETELIGNSLKVTSNKILKIMKSLKMLQYLNINTQNVLPDELVQLLN</sequence>
<dbReference type="GO" id="GO:0005667">
    <property type="term" value="C:transcription regulator complex"/>
    <property type="evidence" value="ECO:0007669"/>
    <property type="project" value="InterPro"/>
</dbReference>
<keyword evidence="5" id="KW-0539">Nucleus</keyword>
<keyword evidence="4 5" id="KW-0804">Transcription</keyword>
<dbReference type="Gene3D" id="1.10.10.10">
    <property type="entry name" value="Winged helix-like DNA-binding domain superfamily/Winged helix DNA-binding domain"/>
    <property type="match status" value="1"/>
</dbReference>
<dbReference type="InterPro" id="IPR037241">
    <property type="entry name" value="E2F-DP_heterodim"/>
</dbReference>
<dbReference type="GO" id="GO:0000981">
    <property type="term" value="F:DNA-binding transcription factor activity, RNA polymerase II-specific"/>
    <property type="evidence" value="ECO:0007669"/>
    <property type="project" value="TreeGrafter"/>
</dbReference>
<keyword evidence="2 5" id="KW-0805">Transcription regulation</keyword>
<organism evidence="7 8">
    <name type="scientific">Stentor coeruleus</name>
    <dbReference type="NCBI Taxonomy" id="5963"/>
    <lineage>
        <taxon>Eukaryota</taxon>
        <taxon>Sar</taxon>
        <taxon>Alveolata</taxon>
        <taxon>Ciliophora</taxon>
        <taxon>Postciliodesmatophora</taxon>
        <taxon>Heterotrichea</taxon>
        <taxon>Heterotrichida</taxon>
        <taxon>Stentoridae</taxon>
        <taxon>Stentor</taxon>
    </lineage>
</organism>
<keyword evidence="8" id="KW-1185">Reference proteome</keyword>
<dbReference type="OrthoDB" id="552115at2759"/>
<dbReference type="InterPro" id="IPR003316">
    <property type="entry name" value="E2F_WHTH_DNA-bd_dom"/>
</dbReference>
<evidence type="ECO:0000313" key="8">
    <source>
        <dbReference type="Proteomes" id="UP000187209"/>
    </source>
</evidence>
<gene>
    <name evidence="7" type="ORF">SteCoe_16273</name>
</gene>
<name>A0A1R2C1V9_9CILI</name>
<dbReference type="SUPFAM" id="SSF46785">
    <property type="entry name" value="Winged helix' DNA-binding domain"/>
    <property type="match status" value="1"/>
</dbReference>
<dbReference type="GO" id="GO:0005634">
    <property type="term" value="C:nucleus"/>
    <property type="evidence" value="ECO:0007669"/>
    <property type="project" value="UniProtKB-SubCell"/>
</dbReference>
<dbReference type="InterPro" id="IPR038168">
    <property type="entry name" value="TF_DP_C_sf"/>
</dbReference>
<proteinExistence type="inferred from homology"/>
<feature type="domain" description="E2F/DP family winged-helix DNA-binding" evidence="6">
    <location>
        <begin position="31"/>
        <end position="102"/>
    </location>
</feature>
<dbReference type="InterPro" id="IPR036390">
    <property type="entry name" value="WH_DNA-bd_sf"/>
</dbReference>
<dbReference type="PANTHER" id="PTHR12548:SF9">
    <property type="entry name" value="TRANSCRIPTION FACTOR DP"/>
    <property type="match status" value="1"/>
</dbReference>
<dbReference type="Proteomes" id="UP000187209">
    <property type="component" value="Unassembled WGS sequence"/>
</dbReference>
<dbReference type="PANTHER" id="PTHR12548">
    <property type="entry name" value="TRANSCRIPTION FACTOR DP"/>
    <property type="match status" value="1"/>
</dbReference>
<accession>A0A1R2C1V9</accession>
<keyword evidence="3 5" id="KW-0238">DNA-binding</keyword>
<dbReference type="Pfam" id="PF02319">
    <property type="entry name" value="WHD_E2F_TDP"/>
    <property type="match status" value="1"/>
</dbReference>
<dbReference type="AlphaFoldDB" id="A0A1R2C1V9"/>
<comment type="similarity">
    <text evidence="1 5">Belongs to the E2F/DP family.</text>
</comment>
<dbReference type="InterPro" id="IPR015648">
    <property type="entry name" value="Transcrpt_fac_DP"/>
</dbReference>
<dbReference type="EMBL" id="MPUH01000322">
    <property type="protein sequence ID" value="OMJ82939.1"/>
    <property type="molecule type" value="Genomic_DNA"/>
</dbReference>
<evidence type="ECO:0000256" key="2">
    <source>
        <dbReference type="ARBA" id="ARBA00023015"/>
    </source>
</evidence>
<evidence type="ECO:0000259" key="6">
    <source>
        <dbReference type="SMART" id="SM01372"/>
    </source>
</evidence>
<evidence type="ECO:0000256" key="3">
    <source>
        <dbReference type="ARBA" id="ARBA00023125"/>
    </source>
</evidence>
<dbReference type="Gene3D" id="1.20.140.80">
    <property type="entry name" value="Transcription factor DP"/>
    <property type="match status" value="1"/>
</dbReference>
<dbReference type="GO" id="GO:0051726">
    <property type="term" value="P:regulation of cell cycle"/>
    <property type="evidence" value="ECO:0007669"/>
    <property type="project" value="InterPro"/>
</dbReference>
<comment type="caution">
    <text evidence="7">The sequence shown here is derived from an EMBL/GenBank/DDBJ whole genome shotgun (WGS) entry which is preliminary data.</text>
</comment>
<evidence type="ECO:0000256" key="1">
    <source>
        <dbReference type="ARBA" id="ARBA00010940"/>
    </source>
</evidence>
<dbReference type="InterPro" id="IPR036388">
    <property type="entry name" value="WH-like_DNA-bd_sf"/>
</dbReference>
<dbReference type="GO" id="GO:0000977">
    <property type="term" value="F:RNA polymerase II transcription regulatory region sequence-specific DNA binding"/>
    <property type="evidence" value="ECO:0007669"/>
    <property type="project" value="TreeGrafter"/>
</dbReference>
<comment type="subcellular location">
    <subcellularLocation>
        <location evidence="5">Nucleus</location>
    </subcellularLocation>
</comment>
<evidence type="ECO:0000313" key="7">
    <source>
        <dbReference type="EMBL" id="OMJ82939.1"/>
    </source>
</evidence>
<reference evidence="7 8" key="1">
    <citation type="submission" date="2016-11" db="EMBL/GenBank/DDBJ databases">
        <title>The macronuclear genome of Stentor coeruleus: a giant cell with tiny introns.</title>
        <authorList>
            <person name="Slabodnick M."/>
            <person name="Ruby J.G."/>
            <person name="Reiff S.B."/>
            <person name="Swart E.C."/>
            <person name="Gosai S."/>
            <person name="Prabakaran S."/>
            <person name="Witkowska E."/>
            <person name="Larue G.E."/>
            <person name="Fisher S."/>
            <person name="Freeman R.M."/>
            <person name="Gunawardena J."/>
            <person name="Chu W."/>
            <person name="Stover N.A."/>
            <person name="Gregory B.D."/>
            <person name="Nowacki M."/>
            <person name="Derisi J."/>
            <person name="Roy S.W."/>
            <person name="Marshall W.F."/>
            <person name="Sood P."/>
        </authorList>
    </citation>
    <scope>NUCLEOTIDE SEQUENCE [LARGE SCALE GENOMIC DNA]</scope>
    <source>
        <strain evidence="7">WM001</strain>
    </source>
</reference>
<dbReference type="SMART" id="SM01372">
    <property type="entry name" value="E2F_TDP"/>
    <property type="match status" value="1"/>
</dbReference>
<evidence type="ECO:0000256" key="5">
    <source>
        <dbReference type="RuleBase" id="RU003796"/>
    </source>
</evidence>
<evidence type="ECO:0000256" key="4">
    <source>
        <dbReference type="ARBA" id="ARBA00023163"/>
    </source>
</evidence>
<protein>
    <recommendedName>
        <fullName evidence="6">E2F/DP family winged-helix DNA-binding domain-containing protein</fullName>
    </recommendedName>
</protein>
<dbReference type="SUPFAM" id="SSF144074">
    <property type="entry name" value="E2F-DP heterodimerization region"/>
    <property type="match status" value="1"/>
</dbReference>